<dbReference type="EMBL" id="JAVLET010000004">
    <property type="protein sequence ID" value="KAL0470811.1"/>
    <property type="molecule type" value="Genomic_DNA"/>
</dbReference>
<accession>A0ABR3DGC5</accession>
<dbReference type="Proteomes" id="UP001451303">
    <property type="component" value="Unassembled WGS sequence"/>
</dbReference>
<proteinExistence type="predicted"/>
<organism evidence="1 2">
    <name type="scientific">Neurospora intermedia</name>
    <dbReference type="NCBI Taxonomy" id="5142"/>
    <lineage>
        <taxon>Eukaryota</taxon>
        <taxon>Fungi</taxon>
        <taxon>Dikarya</taxon>
        <taxon>Ascomycota</taxon>
        <taxon>Pezizomycotina</taxon>
        <taxon>Sordariomycetes</taxon>
        <taxon>Sordariomycetidae</taxon>
        <taxon>Sordariales</taxon>
        <taxon>Sordariaceae</taxon>
        <taxon>Neurospora</taxon>
    </lineage>
</organism>
<evidence type="ECO:0000313" key="1">
    <source>
        <dbReference type="EMBL" id="KAL0470811.1"/>
    </source>
</evidence>
<protein>
    <submittedName>
        <fullName evidence="1">Uncharacterized protein</fullName>
    </submittedName>
</protein>
<evidence type="ECO:0000313" key="2">
    <source>
        <dbReference type="Proteomes" id="UP001451303"/>
    </source>
</evidence>
<name>A0ABR3DGC5_NEUIN</name>
<comment type="caution">
    <text evidence="1">The sequence shown here is derived from an EMBL/GenBank/DDBJ whole genome shotgun (WGS) entry which is preliminary data.</text>
</comment>
<keyword evidence="2" id="KW-1185">Reference proteome</keyword>
<reference evidence="1 2" key="1">
    <citation type="submission" date="2023-09" db="EMBL/GenBank/DDBJ databases">
        <title>Multi-omics analysis of a traditional fermented food reveals byproduct-associated fungal strains for waste-to-food upcycling.</title>
        <authorList>
            <consortium name="Lawrence Berkeley National Laboratory"/>
            <person name="Rekdal V.M."/>
            <person name="Villalobos-Escobedo J.M."/>
            <person name="Rodriguez-Valeron N."/>
            <person name="Garcia M.O."/>
            <person name="Vasquez D.P."/>
            <person name="Damayanti I."/>
            <person name="Sorensen P.M."/>
            <person name="Baidoo E.E."/>
            <person name="De Carvalho A.C."/>
            <person name="Riley R."/>
            <person name="Lipzen A."/>
            <person name="He G."/>
            <person name="Yan M."/>
            <person name="Haridas S."/>
            <person name="Daum C."/>
            <person name="Yoshinaga Y."/>
            <person name="Ng V."/>
            <person name="Grigoriev I.V."/>
            <person name="Munk R."/>
            <person name="Nuraida L."/>
            <person name="Wijaya C.H."/>
            <person name="Morales P.-C."/>
            <person name="Keasling J.D."/>
        </authorList>
    </citation>
    <scope>NUCLEOTIDE SEQUENCE [LARGE SCALE GENOMIC DNA]</scope>
    <source>
        <strain evidence="1 2">FGSC 2613</strain>
    </source>
</reference>
<gene>
    <name evidence="1" type="ORF">QR685DRAFT_571860</name>
</gene>
<sequence length="57" mass="6429">METSRRQFPVPEFSHKVRSRLLAPPPSGWWAGELGSIRRRTAAAVASLPSPDMKPWE</sequence>